<feature type="transmembrane region" description="Helical" evidence="10">
    <location>
        <begin position="182"/>
        <end position="200"/>
    </location>
</feature>
<feature type="transmembrane region" description="Helical" evidence="10">
    <location>
        <begin position="317"/>
        <end position="336"/>
    </location>
</feature>
<dbReference type="GO" id="GO:0008203">
    <property type="term" value="P:cholesterol metabolic process"/>
    <property type="evidence" value="ECO:0007669"/>
    <property type="project" value="TreeGrafter"/>
</dbReference>
<evidence type="ECO:0000256" key="9">
    <source>
        <dbReference type="PIRSR" id="PIRSR000439-1"/>
    </source>
</evidence>
<dbReference type="Pfam" id="PF03062">
    <property type="entry name" value="MBOAT"/>
    <property type="match status" value="1"/>
</dbReference>
<proteinExistence type="inferred from homology"/>
<dbReference type="GO" id="GO:0008374">
    <property type="term" value="F:O-acyltransferase activity"/>
    <property type="evidence" value="ECO:0007669"/>
    <property type="project" value="InterPro"/>
</dbReference>
<evidence type="ECO:0000256" key="2">
    <source>
        <dbReference type="ARBA" id="ARBA00009010"/>
    </source>
</evidence>
<protein>
    <submittedName>
        <fullName evidence="12">Uncharacterized protein LOC108625512</fullName>
    </submittedName>
</protein>
<evidence type="ECO:0000313" key="12">
    <source>
        <dbReference type="RefSeq" id="XP_026669822.1"/>
    </source>
</evidence>
<gene>
    <name evidence="12" type="primary">LOC108625512</name>
</gene>
<feature type="transmembrane region" description="Helical" evidence="10">
    <location>
        <begin position="141"/>
        <end position="162"/>
    </location>
</feature>
<evidence type="ECO:0000256" key="7">
    <source>
        <dbReference type="ARBA" id="ARBA00023136"/>
    </source>
</evidence>
<keyword evidence="5" id="KW-0256">Endoplasmic reticulum</keyword>
<evidence type="ECO:0000256" key="10">
    <source>
        <dbReference type="SAM" id="Phobius"/>
    </source>
</evidence>
<feature type="active site" evidence="9">
    <location>
        <position position="279"/>
    </location>
</feature>
<sequence length="363" mass="42491">MATDDKQTKMRDIISTGLQEELQELKKDVMELVSNVIDNVASEVRQQVDSRMSNGTRETLESEKYCNRTKPVNRDCLPSKQFLPRDSLMTDLYKNKHIRTIYNLLLAMLIILFIHTAVYDIRHTGSPNLGIGTVKAGFAKFSVVLCVWPLMKASTLIVYLAFHYWASNRSNYVPQSFLRKAWDYGWLAGFIVYQFLFFVLPTRAVFEHDLPIACSMIILMEQFQDWWNSISFSSYYRTWNVVVHDWLYTYIYKDMYEIVTPKNKLLSTYAVFAISAIMHEYIICCSSRFFYPLVLVLFGCIGLMVHLEFMLKVKSNLFLLFSLGVGTGICVSLYCMEYFARINCPQTLDDFWDFFIPRTYMCW</sequence>
<dbReference type="InterPro" id="IPR004299">
    <property type="entry name" value="MBOAT_fam"/>
</dbReference>
<dbReference type="GO" id="GO:0005789">
    <property type="term" value="C:endoplasmic reticulum membrane"/>
    <property type="evidence" value="ECO:0007669"/>
    <property type="project" value="UniProtKB-SubCell"/>
</dbReference>
<dbReference type="PANTHER" id="PTHR10408">
    <property type="entry name" value="STEROL O-ACYLTRANSFERASE"/>
    <property type="match status" value="1"/>
</dbReference>
<keyword evidence="6 10" id="KW-1133">Transmembrane helix</keyword>
<accession>A0AAJ7S1W4</accession>
<feature type="transmembrane region" description="Helical" evidence="10">
    <location>
        <begin position="265"/>
        <end position="283"/>
    </location>
</feature>
<evidence type="ECO:0000313" key="11">
    <source>
        <dbReference type="Proteomes" id="UP000694925"/>
    </source>
</evidence>
<name>A0AAJ7S1W4_9HYME</name>
<feature type="transmembrane region" description="Helical" evidence="10">
    <location>
        <begin position="101"/>
        <end position="121"/>
    </location>
</feature>
<keyword evidence="8" id="KW-0012">Acyltransferase</keyword>
<dbReference type="AlphaFoldDB" id="A0AAJ7S1W4"/>
<evidence type="ECO:0000256" key="3">
    <source>
        <dbReference type="ARBA" id="ARBA00022679"/>
    </source>
</evidence>
<evidence type="ECO:0000256" key="1">
    <source>
        <dbReference type="ARBA" id="ARBA00004477"/>
    </source>
</evidence>
<dbReference type="KEGG" id="ccal:108625512"/>
<comment type="similarity">
    <text evidence="2">Belongs to the membrane-bound acyltransferase family. Sterol o-acyltransferase subfamily.</text>
</comment>
<dbReference type="Proteomes" id="UP000694925">
    <property type="component" value="Unplaced"/>
</dbReference>
<organism evidence="11 12">
    <name type="scientific">Ceratina calcarata</name>
    <dbReference type="NCBI Taxonomy" id="156304"/>
    <lineage>
        <taxon>Eukaryota</taxon>
        <taxon>Metazoa</taxon>
        <taxon>Ecdysozoa</taxon>
        <taxon>Arthropoda</taxon>
        <taxon>Hexapoda</taxon>
        <taxon>Insecta</taxon>
        <taxon>Pterygota</taxon>
        <taxon>Neoptera</taxon>
        <taxon>Endopterygota</taxon>
        <taxon>Hymenoptera</taxon>
        <taxon>Apocrita</taxon>
        <taxon>Aculeata</taxon>
        <taxon>Apoidea</taxon>
        <taxon>Anthophila</taxon>
        <taxon>Apidae</taxon>
        <taxon>Ceratina</taxon>
        <taxon>Zadontomerus</taxon>
    </lineage>
</organism>
<evidence type="ECO:0000256" key="6">
    <source>
        <dbReference type="ARBA" id="ARBA00022989"/>
    </source>
</evidence>
<comment type="subcellular location">
    <subcellularLocation>
        <location evidence="1">Endoplasmic reticulum membrane</location>
        <topology evidence="1">Multi-pass membrane protein</topology>
    </subcellularLocation>
</comment>
<keyword evidence="3" id="KW-0808">Transferase</keyword>
<dbReference type="RefSeq" id="XP_026669822.1">
    <property type="nucleotide sequence ID" value="XM_026814021.1"/>
</dbReference>
<keyword evidence="7 10" id="KW-0472">Membrane</keyword>
<feature type="transmembrane region" description="Helical" evidence="10">
    <location>
        <begin position="290"/>
        <end position="311"/>
    </location>
</feature>
<dbReference type="PIRSF" id="PIRSF000439">
    <property type="entry name" value="Oat_ACAT_DAG_ARE"/>
    <property type="match status" value="1"/>
</dbReference>
<dbReference type="InterPro" id="IPR014371">
    <property type="entry name" value="Oat_ACAT_DAG_ARE"/>
</dbReference>
<keyword evidence="11" id="KW-1185">Reference proteome</keyword>
<dbReference type="PANTHER" id="PTHR10408:SF8">
    <property type="entry name" value="O-ACYLTRANSFERASE"/>
    <property type="match status" value="1"/>
</dbReference>
<evidence type="ECO:0000256" key="4">
    <source>
        <dbReference type="ARBA" id="ARBA00022692"/>
    </source>
</evidence>
<dbReference type="GeneID" id="108625512"/>
<reference evidence="12" key="1">
    <citation type="submission" date="2025-08" db="UniProtKB">
        <authorList>
            <consortium name="RefSeq"/>
        </authorList>
    </citation>
    <scope>IDENTIFICATION</scope>
    <source>
        <tissue evidence="12">Whole body</tissue>
    </source>
</reference>
<evidence type="ECO:0000256" key="8">
    <source>
        <dbReference type="ARBA" id="ARBA00023315"/>
    </source>
</evidence>
<keyword evidence="4 10" id="KW-0812">Transmembrane</keyword>
<evidence type="ECO:0000256" key="5">
    <source>
        <dbReference type="ARBA" id="ARBA00022824"/>
    </source>
</evidence>